<dbReference type="Proteomes" id="UP000267606">
    <property type="component" value="Unassembled WGS sequence"/>
</dbReference>
<protein>
    <submittedName>
        <fullName evidence="4">RLI domain-containing protein</fullName>
    </submittedName>
</protein>
<evidence type="ECO:0000313" key="2">
    <source>
        <dbReference type="EMBL" id="VDO54755.1"/>
    </source>
</evidence>
<accession>A0A183HL78</accession>
<dbReference type="EMBL" id="UZAJ01009165">
    <property type="protein sequence ID" value="VDO54755.1"/>
    <property type="molecule type" value="Genomic_DNA"/>
</dbReference>
<name>A0A183HL78_9BILA</name>
<keyword evidence="3" id="KW-1185">Reference proteome</keyword>
<gene>
    <name evidence="2" type="ORF">OFLC_LOCUS8245</name>
</gene>
<dbReference type="InterPro" id="IPR007209">
    <property type="entry name" value="RNaseL-inhib-like_metal-bd_dom"/>
</dbReference>
<dbReference type="AlphaFoldDB" id="A0A183HL78"/>
<dbReference type="Pfam" id="PF04068">
    <property type="entry name" value="Fer4_RLI"/>
    <property type="match status" value="1"/>
</dbReference>
<sequence length="51" mass="6022">MNRLRKQQEETDKMTRIAIVEKDRCKPKNCGLACKKSCPVVRMGIFLIFFF</sequence>
<dbReference type="STRING" id="387005.A0A183HL78"/>
<organism evidence="4">
    <name type="scientific">Onchocerca flexuosa</name>
    <dbReference type="NCBI Taxonomy" id="387005"/>
    <lineage>
        <taxon>Eukaryota</taxon>
        <taxon>Metazoa</taxon>
        <taxon>Ecdysozoa</taxon>
        <taxon>Nematoda</taxon>
        <taxon>Chromadorea</taxon>
        <taxon>Rhabditida</taxon>
        <taxon>Spirurina</taxon>
        <taxon>Spiruromorpha</taxon>
        <taxon>Filarioidea</taxon>
        <taxon>Onchocercidae</taxon>
        <taxon>Onchocerca</taxon>
    </lineage>
</organism>
<dbReference type="WBParaSite" id="OFLC_0000823901-mRNA-1">
    <property type="protein sequence ID" value="OFLC_0000823901-mRNA-1"/>
    <property type="gene ID" value="OFLC_0000823901"/>
</dbReference>
<reference evidence="4" key="1">
    <citation type="submission" date="2016-06" db="UniProtKB">
        <authorList>
            <consortium name="WormBaseParasite"/>
        </authorList>
    </citation>
    <scope>IDENTIFICATION</scope>
</reference>
<evidence type="ECO:0000313" key="4">
    <source>
        <dbReference type="WBParaSite" id="OFLC_0000823901-mRNA-1"/>
    </source>
</evidence>
<evidence type="ECO:0000259" key="1">
    <source>
        <dbReference type="Pfam" id="PF04068"/>
    </source>
</evidence>
<feature type="domain" description="RNase L inhibitor RLI-like possible metal-binding" evidence="1">
    <location>
        <begin position="15"/>
        <end position="44"/>
    </location>
</feature>
<evidence type="ECO:0000313" key="3">
    <source>
        <dbReference type="Proteomes" id="UP000267606"/>
    </source>
</evidence>
<proteinExistence type="predicted"/>
<reference evidence="2 3" key="2">
    <citation type="submission" date="2018-11" db="EMBL/GenBank/DDBJ databases">
        <authorList>
            <consortium name="Pathogen Informatics"/>
        </authorList>
    </citation>
    <scope>NUCLEOTIDE SEQUENCE [LARGE SCALE GENOMIC DNA]</scope>
</reference>